<proteinExistence type="predicted"/>
<dbReference type="EMBL" id="CAXKWB010079247">
    <property type="protein sequence ID" value="CAL4203336.1"/>
    <property type="molecule type" value="Genomic_DNA"/>
</dbReference>
<evidence type="ECO:0000313" key="3">
    <source>
        <dbReference type="Proteomes" id="UP001497623"/>
    </source>
</evidence>
<evidence type="ECO:0000256" key="1">
    <source>
        <dbReference type="SAM" id="Coils"/>
    </source>
</evidence>
<name>A0AAV2SL86_MEGNR</name>
<dbReference type="AlphaFoldDB" id="A0AAV2SL86"/>
<keyword evidence="3" id="KW-1185">Reference proteome</keyword>
<evidence type="ECO:0000313" key="2">
    <source>
        <dbReference type="EMBL" id="CAL4203336.1"/>
    </source>
</evidence>
<reference evidence="2 3" key="1">
    <citation type="submission" date="2024-05" db="EMBL/GenBank/DDBJ databases">
        <authorList>
            <person name="Wallberg A."/>
        </authorList>
    </citation>
    <scope>NUCLEOTIDE SEQUENCE [LARGE SCALE GENOMIC DNA]</scope>
</reference>
<protein>
    <submittedName>
        <fullName evidence="2">Uncharacterized protein</fullName>
    </submittedName>
</protein>
<feature type="coiled-coil region" evidence="1">
    <location>
        <begin position="95"/>
        <end position="129"/>
    </location>
</feature>
<keyword evidence="1" id="KW-0175">Coiled coil</keyword>
<dbReference type="Proteomes" id="UP001497623">
    <property type="component" value="Unassembled WGS sequence"/>
</dbReference>
<organism evidence="2 3">
    <name type="scientific">Meganyctiphanes norvegica</name>
    <name type="common">Northern krill</name>
    <name type="synonym">Thysanopoda norvegica</name>
    <dbReference type="NCBI Taxonomy" id="48144"/>
    <lineage>
        <taxon>Eukaryota</taxon>
        <taxon>Metazoa</taxon>
        <taxon>Ecdysozoa</taxon>
        <taxon>Arthropoda</taxon>
        <taxon>Crustacea</taxon>
        <taxon>Multicrustacea</taxon>
        <taxon>Malacostraca</taxon>
        <taxon>Eumalacostraca</taxon>
        <taxon>Eucarida</taxon>
        <taxon>Euphausiacea</taxon>
        <taxon>Euphausiidae</taxon>
        <taxon>Meganyctiphanes</taxon>
    </lineage>
</organism>
<gene>
    <name evidence="2" type="ORF">MNOR_LOCUS37770</name>
</gene>
<accession>A0AAV2SL86</accession>
<sequence>MSESKNPNELIIKIDDYLRSNREVLTWMKSLIKQMKKHQLAVQVSKTVGGAVGLVSFPFYFFPPLIPVGIGLSAVAGVTSGGAAVGDIVKTSLSNKEIQEKLKYLQESSKRLEELEKATQEEATTLSKESGISEDEAYFSICQGVINSKYITGSMINLDIKTNINSSSDENTRNGPTTLSKVGKSAALGARGAVGLFGYVAPFVDEAVTAGAMGGAVTGAGIAARVIGITAAGIGAAIGIGDAIYSWLSTNASLKEASELETELNNGFKTMEELKVFYENMKKSPVNNMSVVIGGDLVQMSKQLIPAGQCGGPGKDDAGTSDDLMDDNKNNHYNRFDGLQQFKNGNSLYEILLKWLEGMLKKLLNSNFTLCPLTNEFNPEEEPELPQFAFTQFLQYTMSTNTQMTVPFVPRIARPTSGRHKAVMYSEEHLLADNGIPLTFDFNQNGTKVTIIYTQNLTLQAQTGRKSTWLERVTQFAQQNPDTACFVMYRQPCPRSEVCWLWLDQIGNDHLPMNIAFIEVDFTISLDQKNISNLIMKLKNCSRMVVNI</sequence>
<comment type="caution">
    <text evidence="2">The sequence shown here is derived from an EMBL/GenBank/DDBJ whole genome shotgun (WGS) entry which is preliminary data.</text>
</comment>